<evidence type="ECO:0000313" key="2">
    <source>
        <dbReference type="Proteomes" id="UP001186974"/>
    </source>
</evidence>
<dbReference type="EMBL" id="JAWDJW010000216">
    <property type="protein sequence ID" value="KAK3081287.1"/>
    <property type="molecule type" value="Genomic_DNA"/>
</dbReference>
<evidence type="ECO:0000313" key="1">
    <source>
        <dbReference type="EMBL" id="KAK3081287.1"/>
    </source>
</evidence>
<comment type="caution">
    <text evidence="1">The sequence shown here is derived from an EMBL/GenBank/DDBJ whole genome shotgun (WGS) entry which is preliminary data.</text>
</comment>
<proteinExistence type="predicted"/>
<name>A0ACC3DX60_9PEZI</name>
<dbReference type="Proteomes" id="UP001186974">
    <property type="component" value="Unassembled WGS sequence"/>
</dbReference>
<accession>A0ACC3DX60</accession>
<reference evidence="1" key="1">
    <citation type="submission" date="2024-09" db="EMBL/GenBank/DDBJ databases">
        <title>Black Yeasts Isolated from many extreme environments.</title>
        <authorList>
            <person name="Coleine C."/>
            <person name="Stajich J.E."/>
            <person name="Selbmann L."/>
        </authorList>
    </citation>
    <scope>NUCLEOTIDE SEQUENCE</scope>
    <source>
        <strain evidence="1">CCFEE 5737</strain>
    </source>
</reference>
<organism evidence="1 2">
    <name type="scientific">Coniosporium uncinatum</name>
    <dbReference type="NCBI Taxonomy" id="93489"/>
    <lineage>
        <taxon>Eukaryota</taxon>
        <taxon>Fungi</taxon>
        <taxon>Dikarya</taxon>
        <taxon>Ascomycota</taxon>
        <taxon>Pezizomycotina</taxon>
        <taxon>Dothideomycetes</taxon>
        <taxon>Dothideomycetes incertae sedis</taxon>
        <taxon>Coniosporium</taxon>
    </lineage>
</organism>
<sequence length="341" mass="32385">MKYAFALVALAGLAVATPTHLEARQVTANDLSGPCKQVTLIFARASTEPGNMGASMGPAVCSGLKRRYRNQVACQGVGGAYRAGLADNVTPKGTTQGAISEASRLFSQAASKCADTKIVAGGYSQGTAVMLNAIQAVPADVRDRILGVVLFGYTKNGQTRGSIPGYPQDRVKVFCSRSDGVCGGALAVTAGHFSYVADGSGPQAVSFLAQKIDSGNTGAASAPAGGVSSGLGGLGGLTGGLGGLSGGSSGLGGLGGLAGGSSGLGGLSGGRGGLGGLGGAGSSGLSPAAPPAAAPAADAGTSGMDMGGAAAPADPMAGMDIGSADAAADPMAGMNMGGAAA</sequence>
<gene>
    <name evidence="1" type="ORF">LTS18_008331</name>
</gene>
<protein>
    <submittedName>
        <fullName evidence="1">Uncharacterized protein</fullName>
    </submittedName>
</protein>
<keyword evidence="2" id="KW-1185">Reference proteome</keyword>